<organism evidence="1 2">
    <name type="scientific">Psychroflexus aurantiacus</name>
    <dbReference type="NCBI Taxonomy" id="2709310"/>
    <lineage>
        <taxon>Bacteria</taxon>
        <taxon>Pseudomonadati</taxon>
        <taxon>Bacteroidota</taxon>
        <taxon>Flavobacteriia</taxon>
        <taxon>Flavobacteriales</taxon>
        <taxon>Flavobacteriaceae</taxon>
        <taxon>Psychroflexus</taxon>
    </lineage>
</organism>
<evidence type="ECO:0000313" key="1">
    <source>
        <dbReference type="EMBL" id="NEV93437.1"/>
    </source>
</evidence>
<sequence>MESTYKRFIDVTLKELKHELVKEIKEDFTRELRATTKRFKIQRTDKVGFRKKSRRTS</sequence>
<dbReference type="RefSeq" id="WP_164004149.1">
    <property type="nucleotide sequence ID" value="NZ_JAAIKD010000002.1"/>
</dbReference>
<name>A0A6B3R2Y8_9FLAO</name>
<protein>
    <submittedName>
        <fullName evidence="1">Uncharacterized protein</fullName>
    </submittedName>
</protein>
<gene>
    <name evidence="1" type="ORF">G3567_04640</name>
</gene>
<evidence type="ECO:0000313" key="2">
    <source>
        <dbReference type="Proteomes" id="UP000478505"/>
    </source>
</evidence>
<proteinExistence type="predicted"/>
<keyword evidence="2" id="KW-1185">Reference proteome</keyword>
<dbReference type="EMBL" id="JAAIKD010000002">
    <property type="protein sequence ID" value="NEV93437.1"/>
    <property type="molecule type" value="Genomic_DNA"/>
</dbReference>
<dbReference type="AlphaFoldDB" id="A0A6B3R2Y8"/>
<comment type="caution">
    <text evidence="1">The sequence shown here is derived from an EMBL/GenBank/DDBJ whole genome shotgun (WGS) entry which is preliminary data.</text>
</comment>
<reference evidence="1 2" key="1">
    <citation type="submission" date="2020-02" db="EMBL/GenBank/DDBJ databases">
        <title>Flavobacteriaceae Psychroflexus bacterium YR1-1, complete genome.</title>
        <authorList>
            <person name="Li Y."/>
            <person name="Wu S."/>
        </authorList>
    </citation>
    <scope>NUCLEOTIDE SEQUENCE [LARGE SCALE GENOMIC DNA]</scope>
    <source>
        <strain evidence="1 2">YR1-1</strain>
    </source>
</reference>
<accession>A0A6B3R2Y8</accession>
<dbReference type="Proteomes" id="UP000478505">
    <property type="component" value="Unassembled WGS sequence"/>
</dbReference>